<comment type="similarity">
    <text evidence="1">Belongs to the 'phage' integrase family.</text>
</comment>
<dbReference type="OrthoDB" id="9801717at2"/>
<keyword evidence="6" id="KW-1185">Reference proteome</keyword>
<dbReference type="Gene3D" id="1.10.443.10">
    <property type="entry name" value="Intergrase catalytic core"/>
    <property type="match status" value="1"/>
</dbReference>
<protein>
    <recommendedName>
        <fullName evidence="4">Tyr recombinase domain-containing protein</fullName>
    </recommendedName>
</protein>
<proteinExistence type="inferred from homology"/>
<dbReference type="GO" id="GO:0015074">
    <property type="term" value="P:DNA integration"/>
    <property type="evidence" value="ECO:0007669"/>
    <property type="project" value="InterPro"/>
</dbReference>
<evidence type="ECO:0000256" key="2">
    <source>
        <dbReference type="ARBA" id="ARBA00023125"/>
    </source>
</evidence>
<dbReference type="InterPro" id="IPR002104">
    <property type="entry name" value="Integrase_catalytic"/>
</dbReference>
<dbReference type="InterPro" id="IPR011010">
    <property type="entry name" value="DNA_brk_join_enz"/>
</dbReference>
<dbReference type="PANTHER" id="PTHR30349:SF41">
    <property type="entry name" value="INTEGRASE_RECOMBINASE PROTEIN MJ0367-RELATED"/>
    <property type="match status" value="1"/>
</dbReference>
<evidence type="ECO:0000313" key="5">
    <source>
        <dbReference type="EMBL" id="AUP80931.1"/>
    </source>
</evidence>
<keyword evidence="3" id="KW-0233">DNA recombination</keyword>
<evidence type="ECO:0000256" key="1">
    <source>
        <dbReference type="ARBA" id="ARBA00008857"/>
    </source>
</evidence>
<accession>A0A2K9PV43</accession>
<dbReference type="EMBL" id="CP025791">
    <property type="protein sequence ID" value="AUP80931.1"/>
    <property type="molecule type" value="Genomic_DNA"/>
</dbReference>
<evidence type="ECO:0000256" key="3">
    <source>
        <dbReference type="ARBA" id="ARBA00023172"/>
    </source>
</evidence>
<dbReference type="GO" id="GO:0006310">
    <property type="term" value="P:DNA recombination"/>
    <property type="evidence" value="ECO:0007669"/>
    <property type="project" value="UniProtKB-KW"/>
</dbReference>
<organism evidence="5 6">
    <name type="scientific">Flavivirga eckloniae</name>
    <dbReference type="NCBI Taxonomy" id="1803846"/>
    <lineage>
        <taxon>Bacteria</taxon>
        <taxon>Pseudomonadati</taxon>
        <taxon>Bacteroidota</taxon>
        <taxon>Flavobacteriia</taxon>
        <taxon>Flavobacteriales</taxon>
        <taxon>Flavobacteriaceae</taxon>
        <taxon>Flavivirga</taxon>
    </lineage>
</organism>
<dbReference type="KEGG" id="fek:C1H87_20345"/>
<dbReference type="InterPro" id="IPR050090">
    <property type="entry name" value="Tyrosine_recombinase_XerCD"/>
</dbReference>
<reference evidence="5 6" key="1">
    <citation type="submission" date="2018-01" db="EMBL/GenBank/DDBJ databases">
        <title>Complete genome sequence of Flavivirga eckloniae ECD14 isolated from seaweed Ecklonia cava.</title>
        <authorList>
            <person name="Lee J.H."/>
            <person name="Baik K.S."/>
            <person name="Seong C.N."/>
        </authorList>
    </citation>
    <scope>NUCLEOTIDE SEQUENCE [LARGE SCALE GENOMIC DNA]</scope>
    <source>
        <strain evidence="5 6">ECD14</strain>
    </source>
</reference>
<dbReference type="InterPro" id="IPR013762">
    <property type="entry name" value="Integrase-like_cat_sf"/>
</dbReference>
<gene>
    <name evidence="5" type="ORF">C1H87_20345</name>
</gene>
<dbReference type="SUPFAM" id="SSF56349">
    <property type="entry name" value="DNA breaking-rejoining enzymes"/>
    <property type="match status" value="1"/>
</dbReference>
<dbReference type="Pfam" id="PF00589">
    <property type="entry name" value="Phage_integrase"/>
    <property type="match status" value="1"/>
</dbReference>
<evidence type="ECO:0000259" key="4">
    <source>
        <dbReference type="PROSITE" id="PS51898"/>
    </source>
</evidence>
<feature type="domain" description="Tyr recombinase" evidence="4">
    <location>
        <begin position="1"/>
        <end position="124"/>
    </location>
</feature>
<name>A0A2K9PV43_9FLAO</name>
<dbReference type="AlphaFoldDB" id="A0A2K9PV43"/>
<dbReference type="GO" id="GO:0003677">
    <property type="term" value="F:DNA binding"/>
    <property type="evidence" value="ECO:0007669"/>
    <property type="project" value="UniProtKB-KW"/>
</dbReference>
<dbReference type="PANTHER" id="PTHR30349">
    <property type="entry name" value="PHAGE INTEGRASE-RELATED"/>
    <property type="match status" value="1"/>
</dbReference>
<evidence type="ECO:0000313" key="6">
    <source>
        <dbReference type="Proteomes" id="UP000235826"/>
    </source>
</evidence>
<sequence>MLIRVKNAKGNKDRYTLLSESVLKDLRTYYKQYRPKAYLFEGQFKEQYSANSVGKIVSNAAIKAGIKVRVSSHMLRHSFATHLLESGINIRYIQLLLGHNSTKTTEIYTHVAKNSFDFIKNPLDL</sequence>
<dbReference type="Proteomes" id="UP000235826">
    <property type="component" value="Chromosome"/>
</dbReference>
<keyword evidence="2" id="KW-0238">DNA-binding</keyword>
<dbReference type="PROSITE" id="PS51898">
    <property type="entry name" value="TYR_RECOMBINASE"/>
    <property type="match status" value="1"/>
</dbReference>